<name>A0A5J5B218_9ASTE</name>
<gene>
    <name evidence="1" type="ORF">F0562_029227</name>
</gene>
<dbReference type="EMBL" id="CM018039">
    <property type="protein sequence ID" value="KAA8536749.1"/>
    <property type="molecule type" value="Genomic_DNA"/>
</dbReference>
<sequence length="172" mass="18837">MKDTVWQCDPESCKFGSDQGMVWEEDEGPVMNEVLHWLQQVGGWLRCARVSGGSGWWWRNTPVCVVGLVCGICSSWKLVGLWWDGLKRGFKIEEFFVKFFKGDRGSKKSKIIGSSFDGLHKLSDAKGAFSGVFELVFDLFDAATKGLSIGIGENCPGLSRGCGLSDEGNNGG</sequence>
<keyword evidence="2" id="KW-1185">Reference proteome</keyword>
<dbReference type="AlphaFoldDB" id="A0A5J5B218"/>
<protein>
    <submittedName>
        <fullName evidence="1">Uncharacterized protein</fullName>
    </submittedName>
</protein>
<dbReference type="Proteomes" id="UP000325577">
    <property type="component" value="Linkage Group LG16"/>
</dbReference>
<evidence type="ECO:0000313" key="2">
    <source>
        <dbReference type="Proteomes" id="UP000325577"/>
    </source>
</evidence>
<proteinExistence type="predicted"/>
<reference evidence="1 2" key="1">
    <citation type="submission" date="2019-09" db="EMBL/GenBank/DDBJ databases">
        <title>A chromosome-level genome assembly of the Chinese tupelo Nyssa sinensis.</title>
        <authorList>
            <person name="Yang X."/>
            <person name="Kang M."/>
            <person name="Yang Y."/>
            <person name="Xiong H."/>
            <person name="Wang M."/>
            <person name="Zhang Z."/>
            <person name="Wang Z."/>
            <person name="Wu H."/>
            <person name="Ma T."/>
            <person name="Liu J."/>
            <person name="Xi Z."/>
        </authorList>
    </citation>
    <scope>NUCLEOTIDE SEQUENCE [LARGE SCALE GENOMIC DNA]</scope>
    <source>
        <strain evidence="1">J267</strain>
        <tissue evidence="1">Leaf</tissue>
    </source>
</reference>
<organism evidence="1 2">
    <name type="scientific">Nyssa sinensis</name>
    <dbReference type="NCBI Taxonomy" id="561372"/>
    <lineage>
        <taxon>Eukaryota</taxon>
        <taxon>Viridiplantae</taxon>
        <taxon>Streptophyta</taxon>
        <taxon>Embryophyta</taxon>
        <taxon>Tracheophyta</taxon>
        <taxon>Spermatophyta</taxon>
        <taxon>Magnoliopsida</taxon>
        <taxon>eudicotyledons</taxon>
        <taxon>Gunneridae</taxon>
        <taxon>Pentapetalae</taxon>
        <taxon>asterids</taxon>
        <taxon>Cornales</taxon>
        <taxon>Nyssaceae</taxon>
        <taxon>Nyssa</taxon>
    </lineage>
</organism>
<accession>A0A5J5B218</accession>
<evidence type="ECO:0000313" key="1">
    <source>
        <dbReference type="EMBL" id="KAA8536749.1"/>
    </source>
</evidence>